<accession>A0AA38GWA6</accession>
<evidence type="ECO:0000313" key="3">
    <source>
        <dbReference type="Proteomes" id="UP000824469"/>
    </source>
</evidence>
<feature type="region of interest" description="Disordered" evidence="1">
    <location>
        <begin position="29"/>
        <end position="101"/>
    </location>
</feature>
<sequence length="101" mass="10720">MAQFSSAGLQACRVSSAIENSRATEGTTCLNSAAPRIESEVENPNKNQDSTHPRFKKGKNQPLKIRSGAEPAEGATCQLSVTSKTNSKGGTPNKHWISTCS</sequence>
<gene>
    <name evidence="2" type="ORF">KI387_002739</name>
</gene>
<evidence type="ECO:0000256" key="1">
    <source>
        <dbReference type="SAM" id="MobiDB-lite"/>
    </source>
</evidence>
<comment type="caution">
    <text evidence="2">The sequence shown here is derived from an EMBL/GenBank/DDBJ whole genome shotgun (WGS) entry which is preliminary data.</text>
</comment>
<proteinExistence type="predicted"/>
<reference evidence="2 3" key="1">
    <citation type="journal article" date="2021" name="Nat. Plants">
        <title>The Taxus genome provides insights into paclitaxel biosynthesis.</title>
        <authorList>
            <person name="Xiong X."/>
            <person name="Gou J."/>
            <person name="Liao Q."/>
            <person name="Li Y."/>
            <person name="Zhou Q."/>
            <person name="Bi G."/>
            <person name="Li C."/>
            <person name="Du R."/>
            <person name="Wang X."/>
            <person name="Sun T."/>
            <person name="Guo L."/>
            <person name="Liang H."/>
            <person name="Lu P."/>
            <person name="Wu Y."/>
            <person name="Zhang Z."/>
            <person name="Ro D.K."/>
            <person name="Shang Y."/>
            <person name="Huang S."/>
            <person name="Yan J."/>
        </authorList>
    </citation>
    <scope>NUCLEOTIDE SEQUENCE [LARGE SCALE GENOMIC DNA]</scope>
    <source>
        <strain evidence="2">Ta-2019</strain>
    </source>
</reference>
<organism evidence="2 3">
    <name type="scientific">Taxus chinensis</name>
    <name type="common">Chinese yew</name>
    <name type="synonym">Taxus wallichiana var. chinensis</name>
    <dbReference type="NCBI Taxonomy" id="29808"/>
    <lineage>
        <taxon>Eukaryota</taxon>
        <taxon>Viridiplantae</taxon>
        <taxon>Streptophyta</taxon>
        <taxon>Embryophyta</taxon>
        <taxon>Tracheophyta</taxon>
        <taxon>Spermatophyta</taxon>
        <taxon>Pinopsida</taxon>
        <taxon>Pinidae</taxon>
        <taxon>Conifers II</taxon>
        <taxon>Cupressales</taxon>
        <taxon>Taxaceae</taxon>
        <taxon>Taxus</taxon>
    </lineage>
</organism>
<dbReference type="AlphaFoldDB" id="A0AA38GWA6"/>
<name>A0AA38GWA6_TAXCH</name>
<dbReference type="EMBL" id="JAHRHJ020000001">
    <property type="protein sequence ID" value="KAH9330631.1"/>
    <property type="molecule type" value="Genomic_DNA"/>
</dbReference>
<protein>
    <submittedName>
        <fullName evidence="2">Uncharacterized protein</fullName>
    </submittedName>
</protein>
<feature type="non-terminal residue" evidence="2">
    <location>
        <position position="101"/>
    </location>
</feature>
<dbReference type="Proteomes" id="UP000824469">
    <property type="component" value="Unassembled WGS sequence"/>
</dbReference>
<evidence type="ECO:0000313" key="2">
    <source>
        <dbReference type="EMBL" id="KAH9330631.1"/>
    </source>
</evidence>
<keyword evidence="3" id="KW-1185">Reference proteome</keyword>
<feature type="compositionally biased region" description="Polar residues" evidence="1">
    <location>
        <begin position="77"/>
        <end position="101"/>
    </location>
</feature>